<evidence type="ECO:0000256" key="4">
    <source>
        <dbReference type="ARBA" id="ARBA00022691"/>
    </source>
</evidence>
<dbReference type="GO" id="GO:0007165">
    <property type="term" value="P:signal transduction"/>
    <property type="evidence" value="ECO:0007669"/>
    <property type="project" value="TreeGrafter"/>
</dbReference>
<keyword evidence="10" id="KW-1185">Reference proteome</keyword>
<proteinExistence type="inferred from homology"/>
<dbReference type="SUPFAM" id="SSF55729">
    <property type="entry name" value="Acyl-CoA N-acyltransferases (Nat)"/>
    <property type="match status" value="1"/>
</dbReference>
<evidence type="ECO:0000256" key="5">
    <source>
        <dbReference type="ARBA" id="ARBA00022929"/>
    </source>
</evidence>
<evidence type="ECO:0000313" key="9">
    <source>
        <dbReference type="EMBL" id="NYS23722.1"/>
    </source>
</evidence>
<dbReference type="Proteomes" id="UP000529417">
    <property type="component" value="Unassembled WGS sequence"/>
</dbReference>
<sequence length="289" mass="32021">MIVVVDALNADRFGDLLDDMYRLRARVFGDRLGWDVKIENGREIDEFDHLNPAYVIGIDDEGHVIACVRALQTTGPHMLADVFSSILDGEPPLRSATIWESTRFCVDTERLDRGTGRNSISYATCELMIGSLEYAQSAGITDIVTVIDPVMDRVLKRSDNAPYGYVGSRKPMGKVSALAALLDCSDERIDRVRRFAGIEGDVFADDDEVRALLDARATVEALTQMAHDGGPEGTPRTQASRAQVLEYFRSQIEGADSVQELEAALRIAEEFMAAQPDTDLQKLLERQLH</sequence>
<dbReference type="InterPro" id="IPR018311">
    <property type="entry name" value="Autoind_synth_CS"/>
</dbReference>
<evidence type="ECO:0000256" key="7">
    <source>
        <dbReference type="PROSITE-ProRule" id="PRU00533"/>
    </source>
</evidence>
<dbReference type="InterPro" id="IPR001690">
    <property type="entry name" value="Autoind_synthase"/>
</dbReference>
<dbReference type="PANTHER" id="PTHR39322">
    <property type="entry name" value="ACYL-HOMOSERINE-LACTONE SYNTHASE"/>
    <property type="match status" value="1"/>
</dbReference>
<reference evidence="9 10" key="1">
    <citation type="journal article" date="2000" name="Arch. Microbiol.">
        <title>Rhodobaca bogoriensis gen. nov. and sp. nov., an alkaliphilic purple nonsulfur bacterium from African Rift Valley soda lakes.</title>
        <authorList>
            <person name="Milford A.D."/>
            <person name="Achenbach L.A."/>
            <person name="Jung D.O."/>
            <person name="Madigan M.T."/>
        </authorList>
    </citation>
    <scope>NUCLEOTIDE SEQUENCE [LARGE SCALE GENOMIC DNA]</scope>
    <source>
        <strain evidence="9 10">2376</strain>
    </source>
</reference>
<keyword evidence="3 8" id="KW-0808">Transferase</keyword>
<dbReference type="GO" id="GO:0009372">
    <property type="term" value="P:quorum sensing"/>
    <property type="evidence" value="ECO:0007669"/>
    <property type="project" value="UniProtKB-UniRule"/>
</dbReference>
<keyword evidence="5 7" id="KW-0071">Autoinducer synthesis</keyword>
<dbReference type="InterPro" id="IPR016181">
    <property type="entry name" value="Acyl_CoA_acyltransferase"/>
</dbReference>
<evidence type="ECO:0000256" key="8">
    <source>
        <dbReference type="RuleBase" id="RU361135"/>
    </source>
</evidence>
<dbReference type="RefSeq" id="WP_179904430.1">
    <property type="nucleotide sequence ID" value="NZ_JACBXS010000003.1"/>
</dbReference>
<dbReference type="PROSITE" id="PS51187">
    <property type="entry name" value="AUTOINDUCER_SYNTH_2"/>
    <property type="match status" value="1"/>
</dbReference>
<evidence type="ECO:0000313" key="10">
    <source>
        <dbReference type="Proteomes" id="UP000529417"/>
    </source>
</evidence>
<dbReference type="Pfam" id="PF00765">
    <property type="entry name" value="Autoind_synth"/>
    <property type="match status" value="1"/>
</dbReference>
<organism evidence="9 10">
    <name type="scientific">Rhabdonatronobacter sediminivivens</name>
    <dbReference type="NCBI Taxonomy" id="2743469"/>
    <lineage>
        <taxon>Bacteria</taxon>
        <taxon>Pseudomonadati</taxon>
        <taxon>Pseudomonadota</taxon>
        <taxon>Alphaproteobacteria</taxon>
        <taxon>Rhodobacterales</taxon>
        <taxon>Paracoccaceae</taxon>
        <taxon>Rhabdonatronobacter</taxon>
    </lineage>
</organism>
<dbReference type="AlphaFoldDB" id="A0A7Z0KVT8"/>
<evidence type="ECO:0000256" key="2">
    <source>
        <dbReference type="ARBA" id="ARBA00022654"/>
    </source>
</evidence>
<name>A0A7Z0KVT8_9RHOB</name>
<accession>A0A7Z0KVT8</accession>
<dbReference type="EC" id="2.3.1.184" evidence="1 8"/>
<dbReference type="PRINTS" id="PR01549">
    <property type="entry name" value="AUTOINDCRSYN"/>
</dbReference>
<dbReference type="Gene3D" id="3.40.630.30">
    <property type="match status" value="1"/>
</dbReference>
<dbReference type="EMBL" id="JACBXS010000003">
    <property type="protein sequence ID" value="NYS23722.1"/>
    <property type="molecule type" value="Genomic_DNA"/>
</dbReference>
<keyword evidence="4 8" id="KW-0949">S-adenosyl-L-methionine</keyword>
<gene>
    <name evidence="9" type="ORF">HUK65_01865</name>
</gene>
<comment type="catalytic activity">
    <reaction evidence="6 8">
        <text>a fatty acyl-[ACP] + S-adenosyl-L-methionine = an N-acyl-L-homoserine lactone + S-methyl-5'-thioadenosine + holo-[ACP] + H(+)</text>
        <dbReference type="Rhea" id="RHEA:10096"/>
        <dbReference type="Rhea" id="RHEA-COMP:9685"/>
        <dbReference type="Rhea" id="RHEA-COMP:14125"/>
        <dbReference type="ChEBI" id="CHEBI:15378"/>
        <dbReference type="ChEBI" id="CHEBI:17509"/>
        <dbReference type="ChEBI" id="CHEBI:55474"/>
        <dbReference type="ChEBI" id="CHEBI:59789"/>
        <dbReference type="ChEBI" id="CHEBI:64479"/>
        <dbReference type="ChEBI" id="CHEBI:138651"/>
        <dbReference type="EC" id="2.3.1.184"/>
    </reaction>
</comment>
<keyword evidence="2 7" id="KW-0673">Quorum sensing</keyword>
<comment type="caution">
    <text evidence="9">The sequence shown here is derived from an EMBL/GenBank/DDBJ whole genome shotgun (WGS) entry which is preliminary data.</text>
</comment>
<evidence type="ECO:0000256" key="3">
    <source>
        <dbReference type="ARBA" id="ARBA00022679"/>
    </source>
</evidence>
<evidence type="ECO:0000256" key="6">
    <source>
        <dbReference type="ARBA" id="ARBA00048576"/>
    </source>
</evidence>
<evidence type="ECO:0000256" key="1">
    <source>
        <dbReference type="ARBA" id="ARBA00012340"/>
    </source>
</evidence>
<dbReference type="PANTHER" id="PTHR39322:SF1">
    <property type="entry name" value="ISOVALERYL-HOMOSERINE LACTONE SYNTHASE"/>
    <property type="match status" value="1"/>
</dbReference>
<protein>
    <recommendedName>
        <fullName evidence="1 8">Acyl-homoserine-lactone synthase</fullName>
        <ecNumber evidence="1 8">2.3.1.184</ecNumber>
    </recommendedName>
    <alternativeName>
        <fullName evidence="8">Autoinducer synthesis protein</fullName>
    </alternativeName>
</protein>
<dbReference type="PROSITE" id="PS00949">
    <property type="entry name" value="AUTOINDUCER_SYNTH_1"/>
    <property type="match status" value="1"/>
</dbReference>
<comment type="similarity">
    <text evidence="7 8">Belongs to the autoinducer synthase family.</text>
</comment>
<dbReference type="GO" id="GO:0061579">
    <property type="term" value="F:N-acyl homoserine lactone synthase activity"/>
    <property type="evidence" value="ECO:0007669"/>
    <property type="project" value="UniProtKB-UniRule"/>
</dbReference>